<dbReference type="InterPro" id="IPR001926">
    <property type="entry name" value="TrpB-like_PALP"/>
</dbReference>
<dbReference type="PANTHER" id="PTHR48078:SF6">
    <property type="entry name" value="L-THREONINE DEHYDRATASE CATABOLIC TDCB"/>
    <property type="match status" value="1"/>
</dbReference>
<dbReference type="GO" id="GO:0006565">
    <property type="term" value="P:L-serine catabolic process"/>
    <property type="evidence" value="ECO:0007669"/>
    <property type="project" value="TreeGrafter"/>
</dbReference>
<evidence type="ECO:0000256" key="2">
    <source>
        <dbReference type="ARBA" id="ARBA00004979"/>
    </source>
</evidence>
<keyword evidence="9" id="KW-0456">Lyase</keyword>
<evidence type="ECO:0000313" key="12">
    <source>
        <dbReference type="EMBL" id="SVD00998.1"/>
    </source>
</evidence>
<dbReference type="EC" id="4.2.3.1" evidence="4"/>
<comment type="cofactor">
    <cofactor evidence="1">
        <name>pyridoxal 5'-phosphate</name>
        <dbReference type="ChEBI" id="CHEBI:597326"/>
    </cofactor>
</comment>
<dbReference type="InterPro" id="IPR026260">
    <property type="entry name" value="Thr_Synthase_bac/arc"/>
</dbReference>
<dbReference type="NCBIfam" id="TIGR00260">
    <property type="entry name" value="thrC"/>
    <property type="match status" value="1"/>
</dbReference>
<keyword evidence="8" id="KW-0663">Pyridoxal phosphate</keyword>
<dbReference type="PANTHER" id="PTHR48078">
    <property type="entry name" value="THREONINE DEHYDRATASE, MITOCHONDRIAL-RELATED"/>
    <property type="match status" value="1"/>
</dbReference>
<dbReference type="InterPro" id="IPR036052">
    <property type="entry name" value="TrpB-like_PALP_sf"/>
</dbReference>
<dbReference type="CDD" id="cd01563">
    <property type="entry name" value="Thr-synth_1"/>
    <property type="match status" value="1"/>
</dbReference>
<dbReference type="InterPro" id="IPR000634">
    <property type="entry name" value="Ser/Thr_deHydtase_PyrdxlP-BS"/>
</dbReference>
<evidence type="ECO:0000256" key="4">
    <source>
        <dbReference type="ARBA" id="ARBA00013028"/>
    </source>
</evidence>
<dbReference type="GO" id="GO:0003941">
    <property type="term" value="F:L-serine ammonia-lyase activity"/>
    <property type="evidence" value="ECO:0007669"/>
    <property type="project" value="TreeGrafter"/>
</dbReference>
<comment type="pathway">
    <text evidence="2">Amino-acid biosynthesis; L-threonine biosynthesis; L-threonine from L-aspartate: step 5/5.</text>
</comment>
<keyword evidence="6" id="KW-0028">Amino-acid biosynthesis</keyword>
<dbReference type="FunFam" id="3.40.50.1100:FF:000013">
    <property type="entry name" value="Threonine synthase"/>
    <property type="match status" value="1"/>
</dbReference>
<dbReference type="GO" id="GO:0004794">
    <property type="term" value="F:threonine deaminase activity"/>
    <property type="evidence" value="ECO:0007669"/>
    <property type="project" value="TreeGrafter"/>
</dbReference>
<evidence type="ECO:0000256" key="1">
    <source>
        <dbReference type="ARBA" id="ARBA00001933"/>
    </source>
</evidence>
<dbReference type="GO" id="GO:0004795">
    <property type="term" value="F:threonine synthase activity"/>
    <property type="evidence" value="ECO:0007669"/>
    <property type="project" value="UniProtKB-EC"/>
</dbReference>
<dbReference type="PROSITE" id="PS00165">
    <property type="entry name" value="DEHYDRATASE_SER_THR"/>
    <property type="match status" value="1"/>
</dbReference>
<dbReference type="GO" id="GO:0030170">
    <property type="term" value="F:pyridoxal phosphate binding"/>
    <property type="evidence" value="ECO:0007669"/>
    <property type="project" value="InterPro"/>
</dbReference>
<dbReference type="AlphaFoldDB" id="A0A382RVN4"/>
<dbReference type="FunFam" id="3.40.50.1100:FF:000014">
    <property type="entry name" value="Threonine synthase"/>
    <property type="match status" value="1"/>
</dbReference>
<proteinExistence type="inferred from homology"/>
<dbReference type="InterPro" id="IPR050147">
    <property type="entry name" value="Ser/Thr_Dehydratase"/>
</dbReference>
<name>A0A382RVN4_9ZZZZ</name>
<gene>
    <name evidence="12" type="ORF">METZ01_LOCUS353852</name>
</gene>
<evidence type="ECO:0000259" key="11">
    <source>
        <dbReference type="Pfam" id="PF00291"/>
    </source>
</evidence>
<evidence type="ECO:0000256" key="7">
    <source>
        <dbReference type="ARBA" id="ARBA00022697"/>
    </source>
</evidence>
<feature type="domain" description="Tryptophan synthase beta chain-like PALP" evidence="11">
    <location>
        <begin position="24"/>
        <end position="302"/>
    </location>
</feature>
<dbReference type="SUPFAM" id="SSF53686">
    <property type="entry name" value="Tryptophan synthase beta subunit-like PLP-dependent enzymes"/>
    <property type="match status" value="1"/>
</dbReference>
<dbReference type="PIRSF" id="PIRSF038945">
    <property type="entry name" value="Thr_synthase"/>
    <property type="match status" value="1"/>
</dbReference>
<organism evidence="12">
    <name type="scientific">marine metagenome</name>
    <dbReference type="NCBI Taxonomy" id="408172"/>
    <lineage>
        <taxon>unclassified sequences</taxon>
        <taxon>metagenomes</taxon>
        <taxon>ecological metagenomes</taxon>
    </lineage>
</organism>
<keyword evidence="7" id="KW-0791">Threonine biosynthesis</keyword>
<feature type="non-terminal residue" evidence="12">
    <location>
        <position position="306"/>
    </location>
</feature>
<dbReference type="GO" id="GO:0009097">
    <property type="term" value="P:isoleucine biosynthetic process"/>
    <property type="evidence" value="ECO:0007669"/>
    <property type="project" value="TreeGrafter"/>
</dbReference>
<dbReference type="InterPro" id="IPR004450">
    <property type="entry name" value="Thr_synthase-like"/>
</dbReference>
<sequence length="306" mass="32296">MKQNHLIEKYAEFLPITAATSRKSLGEGSTPLVQSNRLGSELGLKNLYFKLETLNPTGSFKDRGMFLAVAKAVESGSQAVICASTGNTSASASAYAALHGIKSFVVVPSGKIALGKLAQATVHGATIIQIQGSFDDALQIVRDITERFPSVVLVNSVNPHRIDGQKTAAFEIVDELGYSPDVLCIPVGNAGNIAAYWKGFTEYKSTGRTSNLPRMWGFQAAGAAPIVLGHSVSNPETIATAIRIGNPASWTAAVDARDQSNGQIESVTDDEILAAYQRLAREEGVFCEPASAASVAGLIKQSQQGV</sequence>
<evidence type="ECO:0000256" key="3">
    <source>
        <dbReference type="ARBA" id="ARBA00005517"/>
    </source>
</evidence>
<evidence type="ECO:0000256" key="9">
    <source>
        <dbReference type="ARBA" id="ARBA00023239"/>
    </source>
</evidence>
<dbReference type="UniPathway" id="UPA00050">
    <property type="reaction ID" value="UER00065"/>
</dbReference>
<evidence type="ECO:0000256" key="6">
    <source>
        <dbReference type="ARBA" id="ARBA00022605"/>
    </source>
</evidence>
<protein>
    <recommendedName>
        <fullName evidence="5">Threonine synthase</fullName>
        <ecNumber evidence="4">4.2.3.1</ecNumber>
    </recommendedName>
</protein>
<evidence type="ECO:0000256" key="5">
    <source>
        <dbReference type="ARBA" id="ARBA00018679"/>
    </source>
</evidence>
<comment type="similarity">
    <text evidence="3">Belongs to the threonine synthase family.</text>
</comment>
<dbReference type="Gene3D" id="3.40.50.1100">
    <property type="match status" value="2"/>
</dbReference>
<dbReference type="GO" id="GO:0009088">
    <property type="term" value="P:threonine biosynthetic process"/>
    <property type="evidence" value="ECO:0007669"/>
    <property type="project" value="UniProtKB-UniPathway"/>
</dbReference>
<evidence type="ECO:0000256" key="10">
    <source>
        <dbReference type="ARBA" id="ARBA00049144"/>
    </source>
</evidence>
<dbReference type="GO" id="GO:0006567">
    <property type="term" value="P:L-threonine catabolic process"/>
    <property type="evidence" value="ECO:0007669"/>
    <property type="project" value="TreeGrafter"/>
</dbReference>
<accession>A0A382RVN4</accession>
<dbReference type="Pfam" id="PF00291">
    <property type="entry name" value="PALP"/>
    <property type="match status" value="1"/>
</dbReference>
<evidence type="ECO:0000256" key="8">
    <source>
        <dbReference type="ARBA" id="ARBA00022898"/>
    </source>
</evidence>
<comment type="catalytic activity">
    <reaction evidence="10">
        <text>O-phospho-L-homoserine + H2O = L-threonine + phosphate</text>
        <dbReference type="Rhea" id="RHEA:10840"/>
        <dbReference type="ChEBI" id="CHEBI:15377"/>
        <dbReference type="ChEBI" id="CHEBI:43474"/>
        <dbReference type="ChEBI" id="CHEBI:57590"/>
        <dbReference type="ChEBI" id="CHEBI:57926"/>
        <dbReference type="EC" id="4.2.3.1"/>
    </reaction>
</comment>
<reference evidence="12" key="1">
    <citation type="submission" date="2018-05" db="EMBL/GenBank/DDBJ databases">
        <authorList>
            <person name="Lanie J.A."/>
            <person name="Ng W.-L."/>
            <person name="Kazmierczak K.M."/>
            <person name="Andrzejewski T.M."/>
            <person name="Davidsen T.M."/>
            <person name="Wayne K.J."/>
            <person name="Tettelin H."/>
            <person name="Glass J.I."/>
            <person name="Rusch D."/>
            <person name="Podicherti R."/>
            <person name="Tsui H.-C.T."/>
            <person name="Winkler M.E."/>
        </authorList>
    </citation>
    <scope>NUCLEOTIDE SEQUENCE</scope>
</reference>
<dbReference type="EMBL" id="UINC01124091">
    <property type="protein sequence ID" value="SVD00998.1"/>
    <property type="molecule type" value="Genomic_DNA"/>
</dbReference>